<sequence>MIVLVETSEVVGKFLDRGMHVTPDALDRISNSSESVISQILSELEGREDRPSIVTDRIVSQILESEETIPSAVSTPSTDREGDAESELAEGETFSQVEADASEEVVLEGKEGDANLRNFRDITGNSSSEGKVEDFVQLFRDRYEKLSSIVLSREGFQNYTEMRNIVRHEGDMVNLVGLVNEKRETRKKDAWIVELEDPTGKAVAFRHSRHSYSYSPYIPPFLHSFLSLLSNLSS</sequence>
<evidence type="ECO:0000313" key="2">
    <source>
        <dbReference type="EMBL" id="KXA92173.1"/>
    </source>
</evidence>
<dbReference type="AlphaFoldDB" id="A0A133UDB4"/>
<feature type="non-terminal residue" evidence="2">
    <location>
        <position position="234"/>
    </location>
</feature>
<proteinExistence type="predicted"/>
<reference evidence="2 3" key="1">
    <citation type="journal article" date="2016" name="Sci. Rep.">
        <title>Metabolic traits of an uncultured archaeal lineage -MSBL1- from brine pools of the Red Sea.</title>
        <authorList>
            <person name="Mwirichia R."/>
            <person name="Alam I."/>
            <person name="Rashid M."/>
            <person name="Vinu M."/>
            <person name="Ba-Alawi W."/>
            <person name="Anthony Kamau A."/>
            <person name="Kamanda Ngugi D."/>
            <person name="Goker M."/>
            <person name="Klenk H.P."/>
            <person name="Bajic V."/>
            <person name="Stingl U."/>
        </authorList>
    </citation>
    <scope>NUCLEOTIDE SEQUENCE [LARGE SCALE GENOMIC DNA]</scope>
    <source>
        <strain evidence="2">SCGC-AAA259E22</strain>
    </source>
</reference>
<dbReference type="Proteomes" id="UP000070657">
    <property type="component" value="Unassembled WGS sequence"/>
</dbReference>
<accession>A0A133UDB4</accession>
<keyword evidence="3" id="KW-1185">Reference proteome</keyword>
<gene>
    <name evidence="2" type="ORF">AKJ66_04595</name>
</gene>
<comment type="caution">
    <text evidence="2">The sequence shown here is derived from an EMBL/GenBank/DDBJ whole genome shotgun (WGS) entry which is preliminary data.</text>
</comment>
<feature type="region of interest" description="Disordered" evidence="1">
    <location>
        <begin position="67"/>
        <end position="93"/>
    </location>
</feature>
<evidence type="ECO:0000313" key="3">
    <source>
        <dbReference type="Proteomes" id="UP000070657"/>
    </source>
</evidence>
<protein>
    <submittedName>
        <fullName evidence="2">Uncharacterized protein</fullName>
    </submittedName>
</protein>
<name>A0A133UDB4_9EURY</name>
<dbReference type="EMBL" id="LHXP01000088">
    <property type="protein sequence ID" value="KXA92173.1"/>
    <property type="molecule type" value="Genomic_DNA"/>
</dbReference>
<organism evidence="2 3">
    <name type="scientific">candidate division MSBL1 archaeon SCGC-AAA259E22</name>
    <dbReference type="NCBI Taxonomy" id="1698265"/>
    <lineage>
        <taxon>Archaea</taxon>
        <taxon>Methanobacteriati</taxon>
        <taxon>Methanobacteriota</taxon>
        <taxon>candidate division MSBL1</taxon>
    </lineage>
</organism>
<evidence type="ECO:0000256" key="1">
    <source>
        <dbReference type="SAM" id="MobiDB-lite"/>
    </source>
</evidence>